<organism evidence="1 2">
    <name type="scientific">Deinococcus irradiatisoli</name>
    <dbReference type="NCBI Taxonomy" id="2202254"/>
    <lineage>
        <taxon>Bacteria</taxon>
        <taxon>Thermotogati</taxon>
        <taxon>Deinococcota</taxon>
        <taxon>Deinococci</taxon>
        <taxon>Deinococcales</taxon>
        <taxon>Deinococcaceae</taxon>
        <taxon>Deinococcus</taxon>
    </lineage>
</organism>
<dbReference type="OrthoDB" id="9814791at2"/>
<dbReference type="RefSeq" id="WP_109827916.1">
    <property type="nucleotide sequence ID" value="NZ_CP029494.1"/>
</dbReference>
<dbReference type="Pfam" id="PF06475">
    <property type="entry name" value="Glycolipid_bind"/>
    <property type="match status" value="1"/>
</dbReference>
<dbReference type="AlphaFoldDB" id="A0A2Z3JLX6"/>
<dbReference type="InterPro" id="IPR009467">
    <property type="entry name" value="Glycolipid-bd_prot_put"/>
</dbReference>
<proteinExistence type="predicted"/>
<protein>
    <submittedName>
        <fullName evidence="1">Uncharacterized protein</fullName>
    </submittedName>
</protein>
<evidence type="ECO:0000313" key="2">
    <source>
        <dbReference type="Proteomes" id="UP000245368"/>
    </source>
</evidence>
<sequence>MAARRQVMWQGSDERAPGLEHLLVGQGWASSTVIGLAAGAPFTLRYRLEVDETGRLLTGMLRISGAASLTLTRASSGRWQGNGGEELRDLSGCTDLDLGVTPYTNTLALRRLRLHPGQSGEVLAAVIEIPSFTRRVVRQRYTRLGPHTYQYENLGGGYSTELSVDDELFVREYPGLFRQLRLG</sequence>
<reference evidence="1 2" key="1">
    <citation type="submission" date="2018-05" db="EMBL/GenBank/DDBJ databases">
        <title>Complete Genome Sequence of Deinococcus sp. strain 17bor-2.</title>
        <authorList>
            <person name="Srinivasan S."/>
        </authorList>
    </citation>
    <scope>NUCLEOTIDE SEQUENCE [LARGE SCALE GENOMIC DNA]</scope>
    <source>
        <strain evidence="1 2">17bor-2</strain>
    </source>
</reference>
<dbReference type="KEGG" id="dez:DKM44_13910"/>
<keyword evidence="2" id="KW-1185">Reference proteome</keyword>
<gene>
    <name evidence="1" type="ORF">DKM44_13910</name>
</gene>
<name>A0A2Z3JLX6_9DEIO</name>
<accession>A0A2Z3JLX6</accession>
<dbReference type="EMBL" id="CP029494">
    <property type="protein sequence ID" value="AWN24190.1"/>
    <property type="molecule type" value="Genomic_DNA"/>
</dbReference>
<evidence type="ECO:0000313" key="1">
    <source>
        <dbReference type="EMBL" id="AWN24190.1"/>
    </source>
</evidence>
<dbReference type="SUPFAM" id="SSF159275">
    <property type="entry name" value="PA1994-like"/>
    <property type="match status" value="1"/>
</dbReference>
<dbReference type="Proteomes" id="UP000245368">
    <property type="component" value="Chromosome"/>
</dbReference>